<evidence type="ECO:0000259" key="5">
    <source>
        <dbReference type="Pfam" id="PF02737"/>
    </source>
</evidence>
<dbReference type="InterPro" id="IPR006176">
    <property type="entry name" value="3-OHacyl-CoA_DH_NAD-bd"/>
</dbReference>
<gene>
    <name evidence="6" type="ORF">BM613_10185</name>
</gene>
<evidence type="ECO:0000259" key="4">
    <source>
        <dbReference type="Pfam" id="PF00725"/>
    </source>
</evidence>
<dbReference type="InterPro" id="IPR036291">
    <property type="entry name" value="NAD(P)-bd_dom_sf"/>
</dbReference>
<comment type="caution">
    <text evidence="6">The sequence shown here is derived from an EMBL/GenBank/DDBJ whole genome shotgun (WGS) entry which is preliminary data.</text>
</comment>
<dbReference type="Gene3D" id="1.10.1040.10">
    <property type="entry name" value="N-(1-d-carboxylethyl)-l-norvaline Dehydrogenase, domain 2"/>
    <property type="match status" value="1"/>
</dbReference>
<dbReference type="GO" id="GO:0070403">
    <property type="term" value="F:NAD+ binding"/>
    <property type="evidence" value="ECO:0007669"/>
    <property type="project" value="InterPro"/>
</dbReference>
<keyword evidence="7" id="KW-1185">Reference proteome</keyword>
<dbReference type="Pfam" id="PF00725">
    <property type="entry name" value="3HCDH"/>
    <property type="match status" value="1"/>
</dbReference>
<evidence type="ECO:0000256" key="3">
    <source>
        <dbReference type="ARBA" id="ARBA00023002"/>
    </source>
</evidence>
<evidence type="ECO:0000313" key="6">
    <source>
        <dbReference type="EMBL" id="PWI57116.1"/>
    </source>
</evidence>
<dbReference type="Proteomes" id="UP000245380">
    <property type="component" value="Unassembled WGS sequence"/>
</dbReference>
<dbReference type="Gene3D" id="3.40.50.720">
    <property type="entry name" value="NAD(P)-binding Rossmann-like Domain"/>
    <property type="match status" value="1"/>
</dbReference>
<dbReference type="SUPFAM" id="SSF48179">
    <property type="entry name" value="6-phosphogluconate dehydrogenase C-terminal domain-like"/>
    <property type="match status" value="1"/>
</dbReference>
<feature type="domain" description="3-hydroxyacyl-CoA dehydrogenase C-terminal" evidence="4">
    <location>
        <begin position="144"/>
        <end position="240"/>
    </location>
</feature>
<dbReference type="GO" id="GO:0006631">
    <property type="term" value="P:fatty acid metabolic process"/>
    <property type="evidence" value="ECO:0007669"/>
    <property type="project" value="InterPro"/>
</dbReference>
<sequence length="253" mass="28352">MTASRVLLLGDRPVCEEIIHWLSAKGDDVMRFTDALEDYSTVSVVIECIADAALRKSSLERVEAVIPEHALVYVSGLNAYVTEVASWFKHPQRVCGFQPWLIASMDVLELVRPLQMEQDELWKRAQSFWQERGKQIESIADYPGMVFPRILAMIVNEAAFALGEAVASASDIDIAMKFGTNYPLGPFEWADQIGLDEILSVLQGMHRYLGEDIYRPAPLLQKLVYAKWLGESSGRGFYSYLEGSKQDIGGGQQ</sequence>
<organism evidence="6 7">
    <name type="scientific">Sulfoacidibacillus thermotolerans</name>
    <name type="common">Acidibacillus sulfuroxidans</name>
    <dbReference type="NCBI Taxonomy" id="1765684"/>
    <lineage>
        <taxon>Bacteria</taxon>
        <taxon>Bacillati</taxon>
        <taxon>Bacillota</taxon>
        <taxon>Bacilli</taxon>
        <taxon>Bacillales</taxon>
        <taxon>Alicyclobacillaceae</taxon>
        <taxon>Sulfoacidibacillus</taxon>
    </lineage>
</organism>
<evidence type="ECO:0000313" key="7">
    <source>
        <dbReference type="Proteomes" id="UP000245380"/>
    </source>
</evidence>
<dbReference type="GO" id="GO:0016616">
    <property type="term" value="F:oxidoreductase activity, acting on the CH-OH group of donors, NAD or NADP as acceptor"/>
    <property type="evidence" value="ECO:0007669"/>
    <property type="project" value="InterPro"/>
</dbReference>
<dbReference type="InterPro" id="IPR008927">
    <property type="entry name" value="6-PGluconate_DH-like_C_sf"/>
</dbReference>
<protein>
    <recommendedName>
        <fullName evidence="8">3-hydroxybutyryl-CoA dehydrogenase</fullName>
    </recommendedName>
</protein>
<evidence type="ECO:0000256" key="1">
    <source>
        <dbReference type="ARBA" id="ARBA00005086"/>
    </source>
</evidence>
<evidence type="ECO:0000256" key="2">
    <source>
        <dbReference type="ARBA" id="ARBA00009463"/>
    </source>
</evidence>
<dbReference type="InterPro" id="IPR013328">
    <property type="entry name" value="6PGD_dom2"/>
</dbReference>
<comment type="similarity">
    <text evidence="2">Belongs to the 3-hydroxyacyl-CoA dehydrogenase family.</text>
</comment>
<dbReference type="InterPro" id="IPR006108">
    <property type="entry name" value="3HC_DH_C"/>
</dbReference>
<reference evidence="6 7" key="1">
    <citation type="submission" date="2016-11" db="EMBL/GenBank/DDBJ databases">
        <title>Comparative genomics of Acidibacillus ferroxidans species.</title>
        <authorList>
            <person name="Oliveira G."/>
            <person name="Nunes G."/>
            <person name="Oliveira R."/>
            <person name="Araujo F."/>
            <person name="Salim A."/>
            <person name="Scholte L."/>
            <person name="Morais D."/>
            <person name="Nancucheo I."/>
            <person name="Johnson D.B."/>
            <person name="Grail B."/>
            <person name="Bittencourt J."/>
            <person name="Valadares R."/>
        </authorList>
    </citation>
    <scope>NUCLEOTIDE SEQUENCE [LARGE SCALE GENOMIC DNA]</scope>
    <source>
        <strain evidence="6 7">Y002</strain>
    </source>
</reference>
<dbReference type="Pfam" id="PF02737">
    <property type="entry name" value="3HCDH_N"/>
    <property type="match status" value="1"/>
</dbReference>
<dbReference type="EMBL" id="MPDK01000018">
    <property type="protein sequence ID" value="PWI57116.1"/>
    <property type="molecule type" value="Genomic_DNA"/>
</dbReference>
<name>A0A2U3D760_SULT2</name>
<accession>A0A2U3D760</accession>
<feature type="domain" description="3-hydroxyacyl-CoA dehydrogenase NAD binding" evidence="5">
    <location>
        <begin position="30"/>
        <end position="135"/>
    </location>
</feature>
<proteinExistence type="inferred from homology"/>
<dbReference type="PANTHER" id="PTHR48075">
    <property type="entry name" value="3-HYDROXYACYL-COA DEHYDROGENASE FAMILY PROTEIN"/>
    <property type="match status" value="1"/>
</dbReference>
<evidence type="ECO:0008006" key="8">
    <source>
        <dbReference type="Google" id="ProtNLM"/>
    </source>
</evidence>
<dbReference type="RefSeq" id="WP_181363056.1">
    <property type="nucleotide sequence ID" value="NZ_MPDK01000018.1"/>
</dbReference>
<dbReference type="AlphaFoldDB" id="A0A2U3D760"/>
<dbReference type="PANTHER" id="PTHR48075:SF5">
    <property type="entry name" value="3-HYDROXYBUTYRYL-COA DEHYDROGENASE"/>
    <property type="match status" value="1"/>
</dbReference>
<comment type="pathway">
    <text evidence="1">Lipid metabolism; butanoate metabolism.</text>
</comment>
<dbReference type="SUPFAM" id="SSF51735">
    <property type="entry name" value="NAD(P)-binding Rossmann-fold domains"/>
    <property type="match status" value="1"/>
</dbReference>
<keyword evidence="3" id="KW-0560">Oxidoreductase</keyword>